<feature type="transmembrane region" description="Helical" evidence="1">
    <location>
        <begin position="132"/>
        <end position="156"/>
    </location>
</feature>
<gene>
    <name evidence="2" type="ORF">BT62DRAFT_1075115</name>
</gene>
<evidence type="ECO:0000313" key="3">
    <source>
        <dbReference type="Proteomes" id="UP000812287"/>
    </source>
</evidence>
<keyword evidence="1" id="KW-1133">Transmembrane helix</keyword>
<keyword evidence="1" id="KW-0812">Transmembrane</keyword>
<feature type="transmembrane region" description="Helical" evidence="1">
    <location>
        <begin position="6"/>
        <end position="30"/>
    </location>
</feature>
<protein>
    <submittedName>
        <fullName evidence="2">Uncharacterized protein</fullName>
    </submittedName>
</protein>
<dbReference type="GeneID" id="66101381"/>
<proteinExistence type="predicted"/>
<keyword evidence="3" id="KW-1185">Reference proteome</keyword>
<dbReference type="AlphaFoldDB" id="A0A9P8ATU1"/>
<dbReference type="Proteomes" id="UP000812287">
    <property type="component" value="Unassembled WGS sequence"/>
</dbReference>
<evidence type="ECO:0000256" key="1">
    <source>
        <dbReference type="SAM" id="Phobius"/>
    </source>
</evidence>
<name>A0A9P8ATU1_9AGAR</name>
<comment type="caution">
    <text evidence="2">The sequence shown here is derived from an EMBL/GenBank/DDBJ whole genome shotgun (WGS) entry which is preliminary data.</text>
</comment>
<reference evidence="2" key="1">
    <citation type="submission" date="2020-11" db="EMBL/GenBank/DDBJ databases">
        <title>Adaptations for nitrogen fixation in a non-lichenized fungal sporocarp promotes dispersal by wood-feeding termites.</title>
        <authorList>
            <consortium name="DOE Joint Genome Institute"/>
            <person name="Koch R.A."/>
            <person name="Yoon G."/>
            <person name="Arayal U."/>
            <person name="Lail K."/>
            <person name="Amirebrahimi M."/>
            <person name="Labutti K."/>
            <person name="Lipzen A."/>
            <person name="Riley R."/>
            <person name="Barry K."/>
            <person name="Henrissat B."/>
            <person name="Grigoriev I.V."/>
            <person name="Herr J.R."/>
            <person name="Aime M.C."/>
        </authorList>
    </citation>
    <scope>NUCLEOTIDE SEQUENCE</scope>
    <source>
        <strain evidence="2">MCA 3950</strain>
    </source>
</reference>
<dbReference type="RefSeq" id="XP_043041269.1">
    <property type="nucleotide sequence ID" value="XM_043179087.1"/>
</dbReference>
<keyword evidence="1" id="KW-0472">Membrane</keyword>
<sequence>MVCPKMIWLFSMSGIFLANISQFFIMMRIYRLWNHKQTARRVLLVVFAACTTGTFILNAITVLTFLETQIKLPPKVLVCMVAEVPKTLPSTMGILLLLDLFVILVFVYNALENPRRCESEVFDSLRRDGVRIYLLGSFFWMLLLITSLTAGITVYFPILTLVCSLKANLTSRIHLRVESLRPSNTAHPVRVYTGYDGQHLGCLCCSSQGT</sequence>
<dbReference type="EMBL" id="MU250531">
    <property type="protein sequence ID" value="KAG7447769.1"/>
    <property type="molecule type" value="Genomic_DNA"/>
</dbReference>
<feature type="transmembrane region" description="Helical" evidence="1">
    <location>
        <begin position="42"/>
        <end position="66"/>
    </location>
</feature>
<accession>A0A9P8ATU1</accession>
<dbReference type="OrthoDB" id="3251775at2759"/>
<evidence type="ECO:0000313" key="2">
    <source>
        <dbReference type="EMBL" id="KAG7447769.1"/>
    </source>
</evidence>
<organism evidence="2 3">
    <name type="scientific">Guyanagaster necrorhizus</name>
    <dbReference type="NCBI Taxonomy" id="856835"/>
    <lineage>
        <taxon>Eukaryota</taxon>
        <taxon>Fungi</taxon>
        <taxon>Dikarya</taxon>
        <taxon>Basidiomycota</taxon>
        <taxon>Agaricomycotina</taxon>
        <taxon>Agaricomycetes</taxon>
        <taxon>Agaricomycetidae</taxon>
        <taxon>Agaricales</taxon>
        <taxon>Marasmiineae</taxon>
        <taxon>Physalacriaceae</taxon>
        <taxon>Guyanagaster</taxon>
    </lineage>
</organism>
<feature type="transmembrane region" description="Helical" evidence="1">
    <location>
        <begin position="92"/>
        <end position="111"/>
    </location>
</feature>